<dbReference type="SUPFAM" id="SSF50104">
    <property type="entry name" value="Translation proteins SH3-like domain"/>
    <property type="match status" value="1"/>
</dbReference>
<feature type="domain" description="Large ribosomal subunit protein eL14" evidence="6">
    <location>
        <begin position="46"/>
        <end position="120"/>
    </location>
</feature>
<dbReference type="InterPro" id="IPR039660">
    <property type="entry name" value="Ribosomal_eL14"/>
</dbReference>
<evidence type="ECO:0000256" key="2">
    <source>
        <dbReference type="ARBA" id="ARBA00022980"/>
    </source>
</evidence>
<dbReference type="CDD" id="cd23702">
    <property type="entry name" value="eL14"/>
    <property type="match status" value="1"/>
</dbReference>
<evidence type="ECO:0000256" key="4">
    <source>
        <dbReference type="ARBA" id="ARBA00035215"/>
    </source>
</evidence>
<keyword evidence="3" id="KW-0687">Ribonucleoprotein</keyword>
<dbReference type="GO" id="GO:0003723">
    <property type="term" value="F:RNA binding"/>
    <property type="evidence" value="ECO:0007669"/>
    <property type="project" value="InterPro"/>
</dbReference>
<keyword evidence="8" id="KW-1185">Reference proteome</keyword>
<evidence type="ECO:0000313" key="7">
    <source>
        <dbReference type="EMBL" id="CAD5120368.1"/>
    </source>
</evidence>
<dbReference type="AlphaFoldDB" id="A0A7I8VWU7"/>
<gene>
    <name evidence="7" type="ORF">DGYR_LOCUS8475</name>
</gene>
<proteinExistence type="inferred from homology"/>
<dbReference type="InterPro" id="IPR014722">
    <property type="entry name" value="Rib_uL2_dom2"/>
</dbReference>
<evidence type="ECO:0000256" key="1">
    <source>
        <dbReference type="ARBA" id="ARBA00006592"/>
    </source>
</evidence>
<sequence length="158" mass="18555">MQFKRFIEIGRVAYIAYGPSKGKLIVIVDVIDQNRVLVDGPCTAVKRQAVNIKQLHLTKFVIKMPYGLRTGLIKKIWEKEEIEKKWAKTVWAKKIASKKLRENLSDFDRFKLMKMKQARNRLINTEFGNLKKKTPRVPIKKRKPNKVIHEKKIKIKGM</sequence>
<evidence type="ECO:0000259" key="6">
    <source>
        <dbReference type="Pfam" id="PF01929"/>
    </source>
</evidence>
<dbReference type="GO" id="GO:0042273">
    <property type="term" value="P:ribosomal large subunit biogenesis"/>
    <property type="evidence" value="ECO:0007669"/>
    <property type="project" value="TreeGrafter"/>
</dbReference>
<dbReference type="InterPro" id="IPR008991">
    <property type="entry name" value="Translation_prot_SH3-like_sf"/>
</dbReference>
<keyword evidence="2" id="KW-0689">Ribosomal protein</keyword>
<dbReference type="Gene3D" id="6.10.250.2270">
    <property type="match status" value="1"/>
</dbReference>
<dbReference type="GO" id="GO:0006412">
    <property type="term" value="P:translation"/>
    <property type="evidence" value="ECO:0007669"/>
    <property type="project" value="InterPro"/>
</dbReference>
<comment type="similarity">
    <text evidence="1">Belongs to the eukaryotic ribosomal protein eL14 family.</text>
</comment>
<dbReference type="PANTHER" id="PTHR11127">
    <property type="entry name" value="60S RIBOSOMAL PROTEIN L14"/>
    <property type="match status" value="1"/>
</dbReference>
<dbReference type="Proteomes" id="UP000549394">
    <property type="component" value="Unassembled WGS sequence"/>
</dbReference>
<name>A0A7I8VWU7_9ANNE</name>
<dbReference type="Pfam" id="PF01929">
    <property type="entry name" value="Ribosomal_L14e"/>
    <property type="match status" value="1"/>
</dbReference>
<accession>A0A7I8VWU7</accession>
<dbReference type="OrthoDB" id="1875589at2759"/>
<dbReference type="InterPro" id="IPR002784">
    <property type="entry name" value="Ribosomal_eL14_dom"/>
</dbReference>
<dbReference type="GO" id="GO:0022625">
    <property type="term" value="C:cytosolic large ribosomal subunit"/>
    <property type="evidence" value="ECO:0007669"/>
    <property type="project" value="TreeGrafter"/>
</dbReference>
<dbReference type="PANTHER" id="PTHR11127:SF2">
    <property type="entry name" value="LARGE RIBOSOMAL SUBUNIT PROTEIN EL14"/>
    <property type="match status" value="1"/>
</dbReference>
<evidence type="ECO:0000313" key="8">
    <source>
        <dbReference type="Proteomes" id="UP000549394"/>
    </source>
</evidence>
<evidence type="ECO:0000256" key="3">
    <source>
        <dbReference type="ARBA" id="ARBA00023274"/>
    </source>
</evidence>
<dbReference type="Gene3D" id="2.30.30.30">
    <property type="match status" value="1"/>
</dbReference>
<protein>
    <recommendedName>
        <fullName evidence="4">Large ribosomal subunit protein eL14</fullName>
    </recommendedName>
    <alternativeName>
        <fullName evidence="5">60S ribosomal protein L14</fullName>
    </alternativeName>
</protein>
<dbReference type="FunFam" id="2.30.30.30:FF:000022">
    <property type="entry name" value="60S ribosomal protein L14"/>
    <property type="match status" value="1"/>
</dbReference>
<evidence type="ECO:0000256" key="5">
    <source>
        <dbReference type="ARBA" id="ARBA00035318"/>
    </source>
</evidence>
<dbReference type="EMBL" id="CAJFCJ010000012">
    <property type="protein sequence ID" value="CAD5120368.1"/>
    <property type="molecule type" value="Genomic_DNA"/>
</dbReference>
<organism evidence="7 8">
    <name type="scientific">Dimorphilus gyrociliatus</name>
    <dbReference type="NCBI Taxonomy" id="2664684"/>
    <lineage>
        <taxon>Eukaryota</taxon>
        <taxon>Metazoa</taxon>
        <taxon>Spiralia</taxon>
        <taxon>Lophotrochozoa</taxon>
        <taxon>Annelida</taxon>
        <taxon>Polychaeta</taxon>
        <taxon>Polychaeta incertae sedis</taxon>
        <taxon>Dinophilidae</taxon>
        <taxon>Dimorphilus</taxon>
    </lineage>
</organism>
<comment type="caution">
    <text evidence="7">The sequence shown here is derived from an EMBL/GenBank/DDBJ whole genome shotgun (WGS) entry which is preliminary data.</text>
</comment>
<reference evidence="7 8" key="1">
    <citation type="submission" date="2020-08" db="EMBL/GenBank/DDBJ databases">
        <authorList>
            <person name="Hejnol A."/>
        </authorList>
    </citation>
    <scope>NUCLEOTIDE SEQUENCE [LARGE SCALE GENOMIC DNA]</scope>
</reference>
<dbReference type="GO" id="GO:0003735">
    <property type="term" value="F:structural constituent of ribosome"/>
    <property type="evidence" value="ECO:0007669"/>
    <property type="project" value="InterPro"/>
</dbReference>